<keyword evidence="2" id="KW-1185">Reference proteome</keyword>
<reference evidence="1" key="1">
    <citation type="submission" date="2023-06" db="EMBL/GenBank/DDBJ databases">
        <title>Genome-scale phylogeny and comparative genomics of the fungal order Sordariales.</title>
        <authorList>
            <consortium name="Lawrence Berkeley National Laboratory"/>
            <person name="Hensen N."/>
            <person name="Bonometti L."/>
            <person name="Westerberg I."/>
            <person name="Brannstrom I.O."/>
            <person name="Guillou S."/>
            <person name="Cros-Aarteil S."/>
            <person name="Calhoun S."/>
            <person name="Haridas S."/>
            <person name="Kuo A."/>
            <person name="Mondo S."/>
            <person name="Pangilinan J."/>
            <person name="Riley R."/>
            <person name="LaButti K."/>
            <person name="Andreopoulos B."/>
            <person name="Lipzen A."/>
            <person name="Chen C."/>
            <person name="Yanf M."/>
            <person name="Daum C."/>
            <person name="Ng V."/>
            <person name="Clum A."/>
            <person name="Steindorff A."/>
            <person name="Ohm R."/>
            <person name="Martin F."/>
            <person name="Silar P."/>
            <person name="Natvig D."/>
            <person name="Lalanne C."/>
            <person name="Gautier V."/>
            <person name="Ament-velasquez S.L."/>
            <person name="Kruys A."/>
            <person name="Hutchinson M.I."/>
            <person name="Powell A.J."/>
            <person name="Barry K."/>
            <person name="Miller A.N."/>
            <person name="Grigoriev I.V."/>
            <person name="Debuchy R."/>
            <person name="Gladieux P."/>
            <person name="Thoren M.H."/>
            <person name="Johannesson H."/>
        </authorList>
    </citation>
    <scope>NUCLEOTIDE SEQUENCE</scope>
    <source>
        <strain evidence="1">SMH2392-1A</strain>
    </source>
</reference>
<dbReference type="GeneID" id="85325909"/>
<dbReference type="EMBL" id="JAUIRO010000006">
    <property type="protein sequence ID" value="KAK0709989.1"/>
    <property type="molecule type" value="Genomic_DNA"/>
</dbReference>
<evidence type="ECO:0000313" key="2">
    <source>
        <dbReference type="Proteomes" id="UP001172101"/>
    </source>
</evidence>
<accession>A0AA40A625</accession>
<evidence type="ECO:0000313" key="1">
    <source>
        <dbReference type="EMBL" id="KAK0709989.1"/>
    </source>
</evidence>
<proteinExistence type="predicted"/>
<organism evidence="1 2">
    <name type="scientific">Lasiosphaeria miniovina</name>
    <dbReference type="NCBI Taxonomy" id="1954250"/>
    <lineage>
        <taxon>Eukaryota</taxon>
        <taxon>Fungi</taxon>
        <taxon>Dikarya</taxon>
        <taxon>Ascomycota</taxon>
        <taxon>Pezizomycotina</taxon>
        <taxon>Sordariomycetes</taxon>
        <taxon>Sordariomycetidae</taxon>
        <taxon>Sordariales</taxon>
        <taxon>Lasiosphaeriaceae</taxon>
        <taxon>Lasiosphaeria</taxon>
    </lineage>
</organism>
<name>A0AA40A625_9PEZI</name>
<dbReference type="RefSeq" id="XP_060293293.1">
    <property type="nucleotide sequence ID" value="XM_060442639.1"/>
</dbReference>
<comment type="caution">
    <text evidence="1">The sequence shown here is derived from an EMBL/GenBank/DDBJ whole genome shotgun (WGS) entry which is preliminary data.</text>
</comment>
<protein>
    <submittedName>
        <fullName evidence="1">Uncharacterized protein</fullName>
    </submittedName>
</protein>
<dbReference type="AlphaFoldDB" id="A0AA40A625"/>
<gene>
    <name evidence="1" type="ORF">B0T26DRAFT_723727</name>
</gene>
<sequence>MDRSDRARFGSLRRPLILMTRPETDLFCLEQEGLWWWHNRDSLSLFISHLSEKNWDAGNLNHIGLKCTEGVWDRRGRLEAQGHYMVLLLSLFSGTSKMPVPGGHFWKRFWFIYGGVKRAAKAVELDYRNRHVFRMQGGNLVELKKGDDGEHGWLFAGDEADGRADLRALLSCKGNVDRFIRRYDGYADEAPDPREIKNVEGWWPRLGVLVRIPDSL</sequence>
<dbReference type="Proteomes" id="UP001172101">
    <property type="component" value="Unassembled WGS sequence"/>
</dbReference>